<gene>
    <name evidence="2" type="ORF">ABW06_09980</name>
    <name evidence="1" type="ORF">QEG54_001353</name>
    <name evidence="3" type="ORF">RBJ30_03520</name>
</gene>
<dbReference type="EMBL" id="JAVDNV010000002">
    <property type="protein sequence ID" value="MDQ2308175.1"/>
    <property type="molecule type" value="Genomic_DNA"/>
</dbReference>
<dbReference type="EMBL" id="LDZF01000008">
    <property type="protein sequence ID" value="KMK14185.1"/>
    <property type="molecule type" value="Genomic_DNA"/>
</dbReference>
<dbReference type="RefSeq" id="WP_043085288.1">
    <property type="nucleotide sequence ID" value="NZ_CACVCI010000001.1"/>
</dbReference>
<dbReference type="AlphaFoldDB" id="A0A089R716"/>
<evidence type="ECO:0000313" key="1">
    <source>
        <dbReference type="EMBL" id="EML1470658.1"/>
    </source>
</evidence>
<evidence type="ECO:0000313" key="4">
    <source>
        <dbReference type="Proteomes" id="UP000036196"/>
    </source>
</evidence>
<dbReference type="Proteomes" id="UP000036196">
    <property type="component" value="Unassembled WGS sequence"/>
</dbReference>
<name>A0A089R716_PLUGE</name>
<organism evidence="2 4">
    <name type="scientific">Pluralibacter gergoviae</name>
    <name type="common">Enterobacter gergoviae</name>
    <dbReference type="NCBI Taxonomy" id="61647"/>
    <lineage>
        <taxon>Bacteria</taxon>
        <taxon>Pseudomonadati</taxon>
        <taxon>Pseudomonadota</taxon>
        <taxon>Gammaproteobacteria</taxon>
        <taxon>Enterobacterales</taxon>
        <taxon>Enterobacteriaceae</taxon>
        <taxon>Pluralibacter</taxon>
    </lineage>
</organism>
<dbReference type="OrthoDB" id="6470311at2"/>
<sequence>MNALWLYRLNALRRHLSMLLVMLCAIVLQSQLAVAGHRCPIDLSGASVQIQHLDHGQTGSKMMKSALCDKHCVPDSGQQKVEHPPLVALPLSMTLAVIDIPCGSRSAVDGSLKPPAAGPPATIRFCRFRE</sequence>
<reference evidence="2 4" key="1">
    <citation type="submission" date="2015-05" db="EMBL/GenBank/DDBJ databases">
        <title>Genome sequences of Pluralibacter gergoviae.</title>
        <authorList>
            <person name="Greninger A.L."/>
            <person name="Miller S."/>
        </authorList>
    </citation>
    <scope>NUCLEOTIDE SEQUENCE [LARGE SCALE GENOMIC DNA]</scope>
    <source>
        <strain evidence="2 4">JS81F13</strain>
    </source>
</reference>
<proteinExistence type="predicted"/>
<dbReference type="eggNOG" id="ENOG5032RM4">
    <property type="taxonomic scope" value="Bacteria"/>
</dbReference>
<reference evidence="1" key="3">
    <citation type="submission" date="2024-02" db="EMBL/GenBank/DDBJ databases">
        <authorList>
            <consortium name="Clinical and Environmental Microbiology Branch: Whole genome sequencing antimicrobial resistance pathogens in the healthcare setting"/>
        </authorList>
    </citation>
    <scope>NUCLEOTIDE SEQUENCE</scope>
    <source>
        <strain evidence="1">2021DK-00143</strain>
    </source>
</reference>
<keyword evidence="4" id="KW-1185">Reference proteome</keyword>
<comment type="caution">
    <text evidence="2">The sequence shown here is derived from an EMBL/GenBank/DDBJ whole genome shotgun (WGS) entry which is preliminary data.</text>
</comment>
<reference evidence="3" key="2">
    <citation type="submission" date="2023-08" db="EMBL/GenBank/DDBJ databases">
        <title>WGS of pathogenic bacterial species, Los Angeles County Public Health Laboratories.</title>
        <authorList>
            <person name="Garrigues J.M."/>
            <person name="Green N.M."/>
        </authorList>
    </citation>
    <scope>NUCLEOTIDE SEQUENCE</scope>
    <source>
        <strain evidence="3">LACPHL-BACT-2023-00068</strain>
    </source>
</reference>
<dbReference type="EMBL" id="ABLOKC030000005">
    <property type="protein sequence ID" value="EML1470658.1"/>
    <property type="molecule type" value="Genomic_DNA"/>
</dbReference>
<dbReference type="PATRIC" id="fig|61647.13.peg.816"/>
<dbReference type="GeneID" id="61384005"/>
<accession>A0A089R716</accession>
<dbReference type="STRING" id="61647.LG71_21835"/>
<dbReference type="Proteomes" id="UP001236270">
    <property type="component" value="Unassembled WGS sequence"/>
</dbReference>
<evidence type="ECO:0000313" key="2">
    <source>
        <dbReference type="EMBL" id="KMK14185.1"/>
    </source>
</evidence>
<evidence type="ECO:0000313" key="3">
    <source>
        <dbReference type="EMBL" id="MDQ2308175.1"/>
    </source>
</evidence>
<protein>
    <submittedName>
        <fullName evidence="1">DUF2946 domain-containing protein</fullName>
    </submittedName>
</protein>